<dbReference type="SUPFAM" id="SSF53335">
    <property type="entry name" value="S-adenosyl-L-methionine-dependent methyltransferases"/>
    <property type="match status" value="1"/>
</dbReference>
<accession>A0A0J9BQB6</accession>
<dbReference type="RefSeq" id="WP_048930894.1">
    <property type="nucleotide sequence ID" value="NZ_KQ235883.1"/>
</dbReference>
<name>A0A0J9BQB6_9FIRM</name>
<reference evidence="1 2" key="1">
    <citation type="submission" date="2011-04" db="EMBL/GenBank/DDBJ databases">
        <title>The Genome Sequence of Clostridium citroniae WAL-19142.</title>
        <authorList>
            <consortium name="The Broad Institute Genome Sequencing Platform"/>
            <person name="Earl A."/>
            <person name="Ward D."/>
            <person name="Feldgarden M."/>
            <person name="Gevers D."/>
            <person name="Warren Y.A."/>
            <person name="Tyrrell K.L."/>
            <person name="Citron D.M."/>
            <person name="Goldstein E.J."/>
            <person name="Daigneault M."/>
            <person name="Allen-Vercoe E."/>
            <person name="Young S.K."/>
            <person name="Zeng Q."/>
            <person name="Gargeya S."/>
            <person name="Fitzgerald M."/>
            <person name="Haas B."/>
            <person name="Abouelleil A."/>
            <person name="Alvarado L."/>
            <person name="Arachchi H.M."/>
            <person name="Berlin A."/>
            <person name="Brown A."/>
            <person name="Chapman S.B."/>
            <person name="Chen Z."/>
            <person name="Dunbar C."/>
            <person name="Freedman E."/>
            <person name="Gearin G."/>
            <person name="Gellesch M."/>
            <person name="Goldberg J."/>
            <person name="Griggs A."/>
            <person name="Gujja S."/>
            <person name="Heilman E.R."/>
            <person name="Heiman D."/>
            <person name="Howarth C."/>
            <person name="Larson L."/>
            <person name="Lui A."/>
            <person name="MacDonald P.J."/>
            <person name="Mehta T."/>
            <person name="Montmayeur A."/>
            <person name="Murphy C."/>
            <person name="Neiman D."/>
            <person name="Pearson M."/>
            <person name="Priest M."/>
            <person name="Roberts A."/>
            <person name="Saif S."/>
            <person name="Shea T."/>
            <person name="Shenoy N."/>
            <person name="Sisk P."/>
            <person name="Stolte C."/>
            <person name="Sykes S."/>
            <person name="White J."/>
            <person name="Yandava C."/>
            <person name="Wortman J."/>
            <person name="Nusbaum C."/>
            <person name="Birren B."/>
        </authorList>
    </citation>
    <scope>NUCLEOTIDE SEQUENCE [LARGE SCALE GENOMIC DNA]</scope>
    <source>
        <strain evidence="1 2">WAL-19142</strain>
    </source>
</reference>
<dbReference type="InterPro" id="IPR029063">
    <property type="entry name" value="SAM-dependent_MTases_sf"/>
</dbReference>
<dbReference type="PANTHER" id="PTHR43861">
    <property type="entry name" value="TRANS-ACONITATE 2-METHYLTRANSFERASE-RELATED"/>
    <property type="match status" value="1"/>
</dbReference>
<dbReference type="Gene3D" id="3.40.50.150">
    <property type="entry name" value="Vaccinia Virus protein VP39"/>
    <property type="match status" value="1"/>
</dbReference>
<dbReference type="OrthoDB" id="9791837at2"/>
<dbReference type="AlphaFoldDB" id="A0A0J9BQB6"/>
<dbReference type="CDD" id="cd02440">
    <property type="entry name" value="AdoMet_MTases"/>
    <property type="match status" value="1"/>
</dbReference>
<dbReference type="EMBL" id="ADLK01000038">
    <property type="protein sequence ID" value="KMW14371.1"/>
    <property type="molecule type" value="Genomic_DNA"/>
</dbReference>
<dbReference type="GeneID" id="93166959"/>
<comment type="caution">
    <text evidence="1">The sequence shown here is derived from an EMBL/GenBank/DDBJ whole genome shotgun (WGS) entry which is preliminary data.</text>
</comment>
<dbReference type="Proteomes" id="UP000037392">
    <property type="component" value="Unassembled WGS sequence"/>
</dbReference>
<sequence>MQESEQYLELIRRDPFLRAMLASYENVAGSTAGKDVLDYGCGYGWGSYLLSCHCRRVTAYDPDQERIEFASRVFSRKNIHFISEEACLSGKYYDLICLFMVLHNIRDCEDILIHLPGYLNPGGMIMFSYKSTYRALVPVLDQWACDCGFTLAHSSQSYLSDEESVEERCYYKNRDEEWFYAL</sequence>
<evidence type="ECO:0000313" key="1">
    <source>
        <dbReference type="EMBL" id="KMW14371.1"/>
    </source>
</evidence>
<dbReference type="PATRIC" id="fig|742734.4.peg.5176"/>
<evidence type="ECO:0000313" key="2">
    <source>
        <dbReference type="Proteomes" id="UP000037392"/>
    </source>
</evidence>
<gene>
    <name evidence="1" type="ORF">HMPREF9470_04832</name>
</gene>
<protein>
    <recommendedName>
        <fullName evidence="3">Methyltransferase domain-containing protein</fullName>
    </recommendedName>
</protein>
<dbReference type="Pfam" id="PF13489">
    <property type="entry name" value="Methyltransf_23"/>
    <property type="match status" value="1"/>
</dbReference>
<evidence type="ECO:0008006" key="3">
    <source>
        <dbReference type="Google" id="ProtNLM"/>
    </source>
</evidence>
<organism evidence="1 2">
    <name type="scientific">[Clostridium] citroniae WAL-19142</name>
    <dbReference type="NCBI Taxonomy" id="742734"/>
    <lineage>
        <taxon>Bacteria</taxon>
        <taxon>Bacillati</taxon>
        <taxon>Bacillota</taxon>
        <taxon>Clostridia</taxon>
        <taxon>Lachnospirales</taxon>
        <taxon>Lachnospiraceae</taxon>
        <taxon>Enterocloster</taxon>
    </lineage>
</organism>
<proteinExistence type="predicted"/>